<accession>A0ABT9G2A0</accession>
<proteinExistence type="predicted"/>
<evidence type="ECO:0000256" key="1">
    <source>
        <dbReference type="SAM" id="Phobius"/>
    </source>
</evidence>
<evidence type="ECO:0000313" key="3">
    <source>
        <dbReference type="Proteomes" id="UP001235760"/>
    </source>
</evidence>
<feature type="transmembrane region" description="Helical" evidence="1">
    <location>
        <begin position="316"/>
        <end position="335"/>
    </location>
</feature>
<feature type="transmembrane region" description="Helical" evidence="1">
    <location>
        <begin position="342"/>
        <end position="362"/>
    </location>
</feature>
<feature type="transmembrane region" description="Helical" evidence="1">
    <location>
        <begin position="421"/>
        <end position="443"/>
    </location>
</feature>
<feature type="transmembrane region" description="Helical" evidence="1">
    <location>
        <begin position="188"/>
        <end position="216"/>
    </location>
</feature>
<keyword evidence="3" id="KW-1185">Reference proteome</keyword>
<feature type="transmembrane region" description="Helical" evidence="1">
    <location>
        <begin position="391"/>
        <end position="409"/>
    </location>
</feature>
<evidence type="ECO:0008006" key="4">
    <source>
        <dbReference type="Google" id="ProtNLM"/>
    </source>
</evidence>
<dbReference type="RefSeq" id="WP_305749161.1">
    <property type="nucleotide sequence ID" value="NZ_JAUZEE010000003.1"/>
</dbReference>
<gene>
    <name evidence="2" type="ORF">Q8X39_08210</name>
</gene>
<comment type="caution">
    <text evidence="2">The sequence shown here is derived from an EMBL/GenBank/DDBJ whole genome shotgun (WGS) entry which is preliminary data.</text>
</comment>
<keyword evidence="1" id="KW-0812">Transmembrane</keyword>
<name>A0ABT9G2A0_LEPDI</name>
<reference evidence="2 3" key="1">
    <citation type="submission" date="2023-08" db="EMBL/GenBank/DDBJ databases">
        <authorList>
            <person name="Roldan D.M."/>
            <person name="Menes R.J."/>
        </authorList>
    </citation>
    <scope>NUCLEOTIDE SEQUENCE [LARGE SCALE GENOMIC DNA]</scope>
    <source>
        <strain evidence="2 3">CCM 2812</strain>
    </source>
</reference>
<keyword evidence="1" id="KW-1133">Transmembrane helix</keyword>
<dbReference type="EMBL" id="JAUZEE010000003">
    <property type="protein sequence ID" value="MDP4300616.1"/>
    <property type="molecule type" value="Genomic_DNA"/>
</dbReference>
<feature type="transmembrane region" description="Helical" evidence="1">
    <location>
        <begin position="293"/>
        <end position="310"/>
    </location>
</feature>
<feature type="transmembrane region" description="Helical" evidence="1">
    <location>
        <begin position="94"/>
        <end position="114"/>
    </location>
</feature>
<feature type="transmembrane region" description="Helical" evidence="1">
    <location>
        <begin position="262"/>
        <end position="281"/>
    </location>
</feature>
<protein>
    <recommendedName>
        <fullName evidence="4">4-amino-4-deoxy-L-arabinose transferase-like glycosyltransferase</fullName>
    </recommendedName>
</protein>
<feature type="transmembrane region" description="Helical" evidence="1">
    <location>
        <begin position="228"/>
        <end position="250"/>
    </location>
</feature>
<keyword evidence="1" id="KW-0472">Membrane</keyword>
<feature type="transmembrane region" description="Helical" evidence="1">
    <location>
        <begin position="52"/>
        <end position="73"/>
    </location>
</feature>
<dbReference type="Proteomes" id="UP001235760">
    <property type="component" value="Unassembled WGS sequence"/>
</dbReference>
<sequence length="577" mass="63033">MTQRAVQALPRLALWLLCAAYVLPGIFGRDPWKNADVMAVGYMLSLHQGDSSWLHPMLAGVGSGGSVLPYWIGAAAMQLFGGWLDVGIAARLPFALMLAGTLALVWYATLNLARTEAAQPLAFAFGGEADPIDYARAIADASVLALISVLGLLQLGHETTPELTQLLATALYLYGMASGPYKPGRSRLALLLALPALAASGAATTAVLLAGAGFWVCTGSSDVAMRRLRGWILAAGALAGLTAWALDAWLWRIAPSFDVFGILRVLAWFTWPVWPMALWTLWQWRRQMLRRHVAVPLSVGGVALGISLAMGGSDRALMLALPGLAVLAAFALPTLKRGVSAAIDWFSVFFFSACAIAIWVIYAAMQTGVPPKIAANVVRLAPGFEPDSHPVQMALAMLGTLAWLWLVRWRTGRHRHALWKSLVLPAGGVALCWLLLMTLWLPLLDYARSYRPMMQRLATVMPSNACLLHRGLTTPQIAAILVHTQHRVEVLPADNRLDQAAPEIDRAPDLTDTPDDDTAIDTSRDTTECNWLLVSWDDRRTRNGIAQPKLPGWRFIDKVRRPTDRNEAILVYRRRGR</sequence>
<organism evidence="2 3">
    <name type="scientific">Leptothrix discophora</name>
    <dbReference type="NCBI Taxonomy" id="89"/>
    <lineage>
        <taxon>Bacteria</taxon>
        <taxon>Pseudomonadati</taxon>
        <taxon>Pseudomonadota</taxon>
        <taxon>Betaproteobacteria</taxon>
        <taxon>Burkholderiales</taxon>
        <taxon>Sphaerotilaceae</taxon>
        <taxon>Leptothrix</taxon>
    </lineage>
</organism>
<evidence type="ECO:0000313" key="2">
    <source>
        <dbReference type="EMBL" id="MDP4300616.1"/>
    </source>
</evidence>